<keyword evidence="2" id="KW-1185">Reference proteome</keyword>
<feature type="non-terminal residue" evidence="1">
    <location>
        <position position="1"/>
    </location>
</feature>
<comment type="caution">
    <text evidence="1">The sequence shown here is derived from an EMBL/GenBank/DDBJ whole genome shotgun (WGS) entry which is preliminary data.</text>
</comment>
<sequence length="154" mass="18876">DKNFSWNYLRISYENKPCSLNRFELRLFDDSFTKNYYSCSKVLKNGTESFLFPLRNAKLYFNEIEITEFTVNQYKIKDYFDENNKLYIYLTLGNEIIDLDERYICKFISSEIDFESNFDKKNIDYNNEYFLNIEQQEINSRFYFELNQDEKYTG</sequence>
<name>A0A9N9JWN0_9GLOM</name>
<evidence type="ECO:0000313" key="2">
    <source>
        <dbReference type="Proteomes" id="UP000789405"/>
    </source>
</evidence>
<gene>
    <name evidence="1" type="ORF">DERYTH_LOCUS22609</name>
</gene>
<dbReference type="EMBL" id="CAJVPY010031834">
    <property type="protein sequence ID" value="CAG8797069.1"/>
    <property type="molecule type" value="Genomic_DNA"/>
</dbReference>
<protein>
    <submittedName>
        <fullName evidence="1">11466_t:CDS:1</fullName>
    </submittedName>
</protein>
<reference evidence="1" key="1">
    <citation type="submission" date="2021-06" db="EMBL/GenBank/DDBJ databases">
        <authorList>
            <person name="Kallberg Y."/>
            <person name="Tangrot J."/>
            <person name="Rosling A."/>
        </authorList>
    </citation>
    <scope>NUCLEOTIDE SEQUENCE</scope>
    <source>
        <strain evidence="1">MA453B</strain>
    </source>
</reference>
<dbReference type="Proteomes" id="UP000789405">
    <property type="component" value="Unassembled WGS sequence"/>
</dbReference>
<organism evidence="1 2">
    <name type="scientific">Dentiscutata erythropus</name>
    <dbReference type="NCBI Taxonomy" id="1348616"/>
    <lineage>
        <taxon>Eukaryota</taxon>
        <taxon>Fungi</taxon>
        <taxon>Fungi incertae sedis</taxon>
        <taxon>Mucoromycota</taxon>
        <taxon>Glomeromycotina</taxon>
        <taxon>Glomeromycetes</taxon>
        <taxon>Diversisporales</taxon>
        <taxon>Gigasporaceae</taxon>
        <taxon>Dentiscutata</taxon>
    </lineage>
</organism>
<feature type="non-terminal residue" evidence="1">
    <location>
        <position position="154"/>
    </location>
</feature>
<evidence type="ECO:0000313" key="1">
    <source>
        <dbReference type="EMBL" id="CAG8797069.1"/>
    </source>
</evidence>
<dbReference type="AlphaFoldDB" id="A0A9N9JWN0"/>
<accession>A0A9N9JWN0</accession>
<proteinExistence type="predicted"/>